<sequence>MMSGIAVLQMLCAVLIPLAVALAAASITVRGAVLARRLGIAAGALAAAELALIVIVSFV</sequence>
<dbReference type="EMBL" id="BAAAGS010000032">
    <property type="protein sequence ID" value="GAA0540955.1"/>
    <property type="molecule type" value="Genomic_DNA"/>
</dbReference>
<name>A0ABN1DDW3_SACER</name>
<keyword evidence="1" id="KW-0812">Transmembrane</keyword>
<organism evidence="2 3">
    <name type="scientific">Saccharopolyspora erythraea</name>
    <name type="common">Streptomyces erythraeus</name>
    <dbReference type="NCBI Taxonomy" id="1836"/>
    <lineage>
        <taxon>Bacteria</taxon>
        <taxon>Bacillati</taxon>
        <taxon>Actinomycetota</taxon>
        <taxon>Actinomycetes</taxon>
        <taxon>Pseudonocardiales</taxon>
        <taxon>Pseudonocardiaceae</taxon>
        <taxon>Saccharopolyspora</taxon>
    </lineage>
</organism>
<proteinExistence type="predicted"/>
<evidence type="ECO:0000313" key="3">
    <source>
        <dbReference type="Proteomes" id="UP001500729"/>
    </source>
</evidence>
<comment type="caution">
    <text evidence="2">The sequence shown here is derived from an EMBL/GenBank/DDBJ whole genome shotgun (WGS) entry which is preliminary data.</text>
</comment>
<gene>
    <name evidence="2" type="ORF">GCM10009533_45000</name>
</gene>
<dbReference type="Proteomes" id="UP001500729">
    <property type="component" value="Unassembled WGS sequence"/>
</dbReference>
<keyword evidence="1" id="KW-0472">Membrane</keyword>
<evidence type="ECO:0000256" key="1">
    <source>
        <dbReference type="SAM" id="Phobius"/>
    </source>
</evidence>
<evidence type="ECO:0000313" key="2">
    <source>
        <dbReference type="EMBL" id="GAA0540955.1"/>
    </source>
</evidence>
<feature type="transmembrane region" description="Helical" evidence="1">
    <location>
        <begin position="39"/>
        <end position="58"/>
    </location>
</feature>
<keyword evidence="1" id="KW-1133">Transmembrane helix</keyword>
<dbReference type="RefSeq" id="WP_009948902.1">
    <property type="nucleotide sequence ID" value="NZ_BAAAGS010000032.1"/>
</dbReference>
<protein>
    <submittedName>
        <fullName evidence="2">Uncharacterized protein</fullName>
    </submittedName>
</protein>
<accession>A0ABN1DDW3</accession>
<reference evidence="2 3" key="1">
    <citation type="journal article" date="2019" name="Int. J. Syst. Evol. Microbiol.">
        <title>The Global Catalogue of Microorganisms (GCM) 10K type strain sequencing project: providing services to taxonomists for standard genome sequencing and annotation.</title>
        <authorList>
            <consortium name="The Broad Institute Genomics Platform"/>
            <consortium name="The Broad Institute Genome Sequencing Center for Infectious Disease"/>
            <person name="Wu L."/>
            <person name="Ma J."/>
        </authorList>
    </citation>
    <scope>NUCLEOTIDE SEQUENCE [LARGE SCALE GENOMIC DNA]</scope>
    <source>
        <strain evidence="2 3">JCM 10303</strain>
    </source>
</reference>
<keyword evidence="3" id="KW-1185">Reference proteome</keyword>